<gene>
    <name evidence="3" type="ORF">H2O73_02040</name>
</gene>
<evidence type="ECO:0000256" key="1">
    <source>
        <dbReference type="SAM" id="SignalP"/>
    </source>
</evidence>
<evidence type="ECO:0000313" key="4">
    <source>
        <dbReference type="Proteomes" id="UP000571701"/>
    </source>
</evidence>
<feature type="domain" description="DUF2846" evidence="2">
    <location>
        <begin position="39"/>
        <end position="126"/>
    </location>
</feature>
<dbReference type="PIRSF" id="PIRSF012335">
    <property type="entry name" value="UCP012335"/>
    <property type="match status" value="1"/>
</dbReference>
<evidence type="ECO:0000259" key="2">
    <source>
        <dbReference type="Pfam" id="PF11008"/>
    </source>
</evidence>
<dbReference type="InterPro" id="IPR016596">
    <property type="entry name" value="UCP012335"/>
</dbReference>
<feature type="signal peptide" evidence="1">
    <location>
        <begin position="1"/>
        <end position="19"/>
    </location>
</feature>
<keyword evidence="1" id="KW-0732">Signal</keyword>
<dbReference type="EMBL" id="JACFYF010000001">
    <property type="protein sequence ID" value="MBA5761108.1"/>
    <property type="molecule type" value="Genomic_DNA"/>
</dbReference>
<organism evidence="3 4">
    <name type="scientific">Vibrio marinisediminis</name>
    <dbReference type="NCBI Taxonomy" id="2758441"/>
    <lineage>
        <taxon>Bacteria</taxon>
        <taxon>Pseudomonadati</taxon>
        <taxon>Pseudomonadota</taxon>
        <taxon>Gammaproteobacteria</taxon>
        <taxon>Vibrionales</taxon>
        <taxon>Vibrionaceae</taxon>
        <taxon>Vibrio</taxon>
    </lineage>
</organism>
<evidence type="ECO:0000313" key="3">
    <source>
        <dbReference type="EMBL" id="MBA5761108.1"/>
    </source>
</evidence>
<protein>
    <submittedName>
        <fullName evidence="3">DUF2846 domain-containing protein</fullName>
    </submittedName>
</protein>
<accession>A0A7W2ISH9</accession>
<dbReference type="Pfam" id="PF11008">
    <property type="entry name" value="DUF2846"/>
    <property type="match status" value="1"/>
</dbReference>
<dbReference type="Proteomes" id="UP000571701">
    <property type="component" value="Unassembled WGS sequence"/>
</dbReference>
<feature type="chain" id="PRO_5031548079" evidence="1">
    <location>
        <begin position="20"/>
        <end position="160"/>
    </location>
</feature>
<comment type="caution">
    <text evidence="3">The sequence shown here is derived from an EMBL/GenBank/DDBJ whole genome shotgun (WGS) entry which is preliminary data.</text>
</comment>
<reference evidence="3 4" key="1">
    <citation type="submission" date="2020-07" db="EMBL/GenBank/DDBJ databases">
        <title>Vibrio marinisediminis sp. nov., isolated from marine sediment.</title>
        <authorList>
            <person name="Ji X."/>
        </authorList>
    </citation>
    <scope>NUCLEOTIDE SEQUENCE [LARGE SCALE GENOMIC DNA]</scope>
    <source>
        <strain evidence="3 4">404</strain>
    </source>
</reference>
<name>A0A7W2ISH9_9VIBR</name>
<dbReference type="RefSeq" id="WP_182106012.1">
    <property type="nucleotide sequence ID" value="NZ_JACFYF010000001.1"/>
</dbReference>
<dbReference type="InterPro" id="IPR022548">
    <property type="entry name" value="DUF2846"/>
</dbReference>
<sequence>MKNKLLASIAILLGLSGCASVPTVDTAEANQMKKFESPENGNSGIYIYRTDSMFGAALKKFVYVDNECIGETAPGVFYYHEVQGGKKYTVSTESEFSENYITIATEEGRNYFINQYIKMGVFVGGAAIVQVDEEEGKAEVMKVDMAAKQNCAPLTNTEAL</sequence>
<dbReference type="PROSITE" id="PS51257">
    <property type="entry name" value="PROKAR_LIPOPROTEIN"/>
    <property type="match status" value="1"/>
</dbReference>
<proteinExistence type="predicted"/>
<keyword evidence="4" id="KW-1185">Reference proteome</keyword>
<dbReference type="AlphaFoldDB" id="A0A7W2ISH9"/>